<feature type="transmembrane region" description="Helical" evidence="1">
    <location>
        <begin position="6"/>
        <end position="29"/>
    </location>
</feature>
<organism evidence="2 3">
    <name type="scientific">Suillus placidus</name>
    <dbReference type="NCBI Taxonomy" id="48579"/>
    <lineage>
        <taxon>Eukaryota</taxon>
        <taxon>Fungi</taxon>
        <taxon>Dikarya</taxon>
        <taxon>Basidiomycota</taxon>
        <taxon>Agaricomycotina</taxon>
        <taxon>Agaricomycetes</taxon>
        <taxon>Agaricomycetidae</taxon>
        <taxon>Boletales</taxon>
        <taxon>Suillineae</taxon>
        <taxon>Suillaceae</taxon>
        <taxon>Suillus</taxon>
    </lineage>
</organism>
<name>A0A9P7A440_9AGAM</name>
<dbReference type="InterPro" id="IPR040521">
    <property type="entry name" value="KDZ"/>
</dbReference>
<accession>A0A9P7A440</accession>
<protein>
    <submittedName>
        <fullName evidence="2">Uncharacterized protein</fullName>
    </submittedName>
</protein>
<dbReference type="OrthoDB" id="2505969at2759"/>
<dbReference type="PANTHER" id="PTHR33096:SF1">
    <property type="entry name" value="CXC1-LIKE CYSTEINE CLUSTER ASSOCIATED WITH KDZ TRANSPOSASES DOMAIN-CONTAINING PROTEIN"/>
    <property type="match status" value="1"/>
</dbReference>
<dbReference type="PANTHER" id="PTHR33096">
    <property type="entry name" value="CXC2 DOMAIN-CONTAINING PROTEIN"/>
    <property type="match status" value="1"/>
</dbReference>
<feature type="transmembrane region" description="Helical" evidence="1">
    <location>
        <begin position="36"/>
        <end position="56"/>
    </location>
</feature>
<keyword evidence="1" id="KW-0812">Transmembrane</keyword>
<sequence length="1075" mass="121970">MPAITGLLAWALILVWCIIIASISMTMYITLKAYTLVTRLLILLGMAVMWCLAFVISVTPTTRETTQERPPGPVDILSFIFKLFLVSFLFIIKGSAPFDPCRIGAAILGTPIFVTSINFFAHLDLWIDLKFNTTLSIIGLGRAPSRLSPLSDKAENGGYCRQHIAATSRHFLVISHVLQTFVLIVGHDEHRNTLQIHLFSSASFSNLIHIDIYGVIHVNLAMRQTKKMSTSSRVRMTVLNNSHSMRTTTASLTQIRRERLAEERCRADQTRENSLHMRTLLAEAHLEAGPDYVDDNHHEPMFGDEDSSEQWLNNGKFSDSRMIFAKTVCRAVSNHRQDKRTCTQRNRHANAAWAQQIPALIEAYLRWKHEPETRCADDPSHHAFSVRGVGIMDFAPDLLIQQQDNEVANAALLRCGFLGSSPVQPTVAIKLECLELYHQIRRRQSSFGIQTITKVLCALHNQSDEPKLIPRRLHSMDGNHSAKCIDGSGSTDPRIFTSDFFITDAAVERFKDDVRSRPTDHSLNRNDNCMENWTAARSVEEDKVLVFEQTGIFIMACRHGFVECVTEMKHSEELAKYGLAAINHMLDVCGKDQGLGHDIGCTSRKTVASSSIGAKAQELNLVIAVNVFHGYAHNRRCQLAHHLLYLEGFSIEDLETCEHIFSSSNSACGLIRHASYFHWVQYLDLYFDQWDKDKYLELSNFLHNNYAQALCMIEEYTPLLDEFKMRKSLTDDTFLQWRDKESEFLANLALEPPSDAIAVAYVEELEKLQRAEATYGNMTGVPFLTYTPASFTPSLGLNSEARQSSRTAEAELLTALRRLRLQMNVSDPHYQEAHQYSGQRRFVRAVEELEGLVVQRMFELSKANLSSTGYKMRKYISKAITRRSGAIHTALEKYNNLAPLQVPPRPTLDYVDIIGYASLGEFELLKYSRHNVMTKPWTVLENREMAVKFFKVLHSHEEIIRLNVEIGRLGAWIQFEDQQMLSAIDSLQDEGSMMLATEVQREFSERRRINDLHRIHLHSIAKLTGYSGPPPPPLLHRQALVVDLDNEAEGDDDEDSDLHDEASRLANVLSHIVQQ</sequence>
<feature type="transmembrane region" description="Helical" evidence="1">
    <location>
        <begin position="76"/>
        <end position="92"/>
    </location>
</feature>
<keyword evidence="1" id="KW-0472">Membrane</keyword>
<proteinExistence type="predicted"/>
<reference evidence="2" key="1">
    <citation type="journal article" date="2020" name="New Phytol.">
        <title>Comparative genomics reveals dynamic genome evolution in host specialist ectomycorrhizal fungi.</title>
        <authorList>
            <person name="Lofgren L.A."/>
            <person name="Nguyen N.H."/>
            <person name="Vilgalys R."/>
            <person name="Ruytinx J."/>
            <person name="Liao H.L."/>
            <person name="Branco S."/>
            <person name="Kuo A."/>
            <person name="LaButti K."/>
            <person name="Lipzen A."/>
            <person name="Andreopoulos W."/>
            <person name="Pangilinan J."/>
            <person name="Riley R."/>
            <person name="Hundley H."/>
            <person name="Na H."/>
            <person name="Barry K."/>
            <person name="Grigoriev I.V."/>
            <person name="Stajich J.E."/>
            <person name="Kennedy P.G."/>
        </authorList>
    </citation>
    <scope>NUCLEOTIDE SEQUENCE</scope>
    <source>
        <strain evidence="2">DOB743</strain>
    </source>
</reference>
<dbReference type="Proteomes" id="UP000714275">
    <property type="component" value="Unassembled WGS sequence"/>
</dbReference>
<evidence type="ECO:0000313" key="2">
    <source>
        <dbReference type="EMBL" id="KAG1782059.1"/>
    </source>
</evidence>
<feature type="transmembrane region" description="Helical" evidence="1">
    <location>
        <begin position="104"/>
        <end position="127"/>
    </location>
</feature>
<dbReference type="AlphaFoldDB" id="A0A9P7A440"/>
<evidence type="ECO:0000256" key="1">
    <source>
        <dbReference type="SAM" id="Phobius"/>
    </source>
</evidence>
<keyword evidence="1" id="KW-1133">Transmembrane helix</keyword>
<comment type="caution">
    <text evidence="2">The sequence shown here is derived from an EMBL/GenBank/DDBJ whole genome shotgun (WGS) entry which is preliminary data.</text>
</comment>
<dbReference type="Pfam" id="PF18758">
    <property type="entry name" value="KDZ"/>
    <property type="match status" value="1"/>
</dbReference>
<gene>
    <name evidence="2" type="ORF">EV702DRAFT_1239540</name>
</gene>
<evidence type="ECO:0000313" key="3">
    <source>
        <dbReference type="Proteomes" id="UP000714275"/>
    </source>
</evidence>
<dbReference type="EMBL" id="JABBWD010000004">
    <property type="protein sequence ID" value="KAG1782059.1"/>
    <property type="molecule type" value="Genomic_DNA"/>
</dbReference>
<keyword evidence="3" id="KW-1185">Reference proteome</keyword>